<dbReference type="EMBL" id="SEOQ01000643">
    <property type="protein sequence ID" value="TFY59053.1"/>
    <property type="molecule type" value="Genomic_DNA"/>
</dbReference>
<evidence type="ECO:0000259" key="2">
    <source>
        <dbReference type="PROSITE" id="PS51186"/>
    </source>
</evidence>
<comment type="pathway">
    <text evidence="1">Nucleotide-sugar biosynthesis; UDP-N-acetyl-alpha-D-glucosamine biosynthesis; N-acetyl-alpha-D-glucosamine 1-phosphate from alpha-D-glucosamine 6-phosphate (route I): step 1/2.</text>
</comment>
<evidence type="ECO:0000256" key="1">
    <source>
        <dbReference type="RuleBase" id="RU365086"/>
    </source>
</evidence>
<dbReference type="OrthoDB" id="10039976at2759"/>
<name>A0A4Y9YBD7_9AGAM</name>
<sequence>MPFTPDDQLELTISHELIPQQVRKELHESFHIRPPFVLPILLSDLLLPTPCTHRSVSSPPPTTTAGTSPAPHTYYTVVLIDRATDRIVGVGTLFLERKFVGALGVVGHVEDVAVGKDMQGKRLGICIVRALSGISERLGAYKTVGNCNDVNIPLYEKCGAVRKGNEMAKYVNDRARL</sequence>
<keyword evidence="1" id="KW-0808">Transferase</keyword>
<dbReference type="UniPathway" id="UPA00113">
    <property type="reaction ID" value="UER00529"/>
</dbReference>
<dbReference type="Gene3D" id="3.40.630.30">
    <property type="match status" value="1"/>
</dbReference>
<dbReference type="PROSITE" id="PS51186">
    <property type="entry name" value="GNAT"/>
    <property type="match status" value="1"/>
</dbReference>
<dbReference type="InterPro" id="IPR039143">
    <property type="entry name" value="GNPNAT1-like"/>
</dbReference>
<dbReference type="Pfam" id="PF00583">
    <property type="entry name" value="Acetyltransf_1"/>
    <property type="match status" value="1"/>
</dbReference>
<gene>
    <name evidence="3" type="ORF">EVG20_g7928</name>
</gene>
<dbReference type="GO" id="GO:0004343">
    <property type="term" value="F:glucosamine 6-phosphate N-acetyltransferase activity"/>
    <property type="evidence" value="ECO:0007669"/>
    <property type="project" value="UniProtKB-UniRule"/>
</dbReference>
<dbReference type="SUPFAM" id="SSF55729">
    <property type="entry name" value="Acyl-CoA N-acyltransferases (Nat)"/>
    <property type="match status" value="1"/>
</dbReference>
<organism evidence="3 4">
    <name type="scientific">Dentipellis fragilis</name>
    <dbReference type="NCBI Taxonomy" id="205917"/>
    <lineage>
        <taxon>Eukaryota</taxon>
        <taxon>Fungi</taxon>
        <taxon>Dikarya</taxon>
        <taxon>Basidiomycota</taxon>
        <taxon>Agaricomycotina</taxon>
        <taxon>Agaricomycetes</taxon>
        <taxon>Russulales</taxon>
        <taxon>Hericiaceae</taxon>
        <taxon>Dentipellis</taxon>
    </lineage>
</organism>
<keyword evidence="1" id="KW-0012">Acyltransferase</keyword>
<reference evidence="3 4" key="1">
    <citation type="submission" date="2019-02" db="EMBL/GenBank/DDBJ databases">
        <title>Genome sequencing of the rare red list fungi Dentipellis fragilis.</title>
        <authorList>
            <person name="Buettner E."/>
            <person name="Kellner H."/>
        </authorList>
    </citation>
    <scope>NUCLEOTIDE SEQUENCE [LARGE SCALE GENOMIC DNA]</scope>
    <source>
        <strain evidence="3 4">DSM 105465</strain>
    </source>
</reference>
<dbReference type="GO" id="GO:0006048">
    <property type="term" value="P:UDP-N-acetylglucosamine biosynthetic process"/>
    <property type="evidence" value="ECO:0007669"/>
    <property type="project" value="UniProtKB-UniRule"/>
</dbReference>
<protein>
    <recommendedName>
        <fullName evidence="1">Glucosamine 6-phosphate N-acetyltransferase</fullName>
        <ecNumber evidence="1">2.3.1.4</ecNumber>
    </recommendedName>
</protein>
<dbReference type="AlphaFoldDB" id="A0A4Y9YBD7"/>
<dbReference type="EC" id="2.3.1.4" evidence="1"/>
<dbReference type="PANTHER" id="PTHR13355">
    <property type="entry name" value="GLUCOSAMINE 6-PHOSPHATE N-ACETYLTRANSFERASE"/>
    <property type="match status" value="1"/>
</dbReference>
<dbReference type="STRING" id="205917.A0A4Y9YBD7"/>
<dbReference type="PANTHER" id="PTHR13355:SF11">
    <property type="entry name" value="GLUCOSAMINE 6-PHOSPHATE N-ACETYLTRANSFERASE"/>
    <property type="match status" value="1"/>
</dbReference>
<dbReference type="InterPro" id="IPR016181">
    <property type="entry name" value="Acyl_CoA_acyltransferase"/>
</dbReference>
<evidence type="ECO:0000313" key="4">
    <source>
        <dbReference type="Proteomes" id="UP000298327"/>
    </source>
</evidence>
<comment type="similarity">
    <text evidence="1">Belongs to the acetyltransferase family. GNA1 subfamily.</text>
</comment>
<proteinExistence type="inferred from homology"/>
<keyword evidence="4" id="KW-1185">Reference proteome</keyword>
<comment type="caution">
    <text evidence="3">The sequence shown here is derived from an EMBL/GenBank/DDBJ whole genome shotgun (WGS) entry which is preliminary data.</text>
</comment>
<dbReference type="InterPro" id="IPR000182">
    <property type="entry name" value="GNAT_dom"/>
</dbReference>
<evidence type="ECO:0000313" key="3">
    <source>
        <dbReference type="EMBL" id="TFY59053.1"/>
    </source>
</evidence>
<comment type="catalytic activity">
    <reaction evidence="1">
        <text>D-glucosamine 6-phosphate + acetyl-CoA = N-acetyl-D-glucosamine 6-phosphate + CoA + H(+)</text>
        <dbReference type="Rhea" id="RHEA:10292"/>
        <dbReference type="ChEBI" id="CHEBI:15378"/>
        <dbReference type="ChEBI" id="CHEBI:57287"/>
        <dbReference type="ChEBI" id="CHEBI:57288"/>
        <dbReference type="ChEBI" id="CHEBI:57513"/>
        <dbReference type="ChEBI" id="CHEBI:58725"/>
        <dbReference type="EC" id="2.3.1.4"/>
    </reaction>
</comment>
<accession>A0A4Y9YBD7</accession>
<feature type="domain" description="N-acetyltransferase" evidence="2">
    <location>
        <begin position="30"/>
        <end position="177"/>
    </location>
</feature>
<dbReference type="Proteomes" id="UP000298327">
    <property type="component" value="Unassembled WGS sequence"/>
</dbReference>